<dbReference type="Proteomes" id="UP000245535">
    <property type="component" value="Unassembled WGS sequence"/>
</dbReference>
<evidence type="ECO:0000313" key="2">
    <source>
        <dbReference type="EMBL" id="PWJ43960.1"/>
    </source>
</evidence>
<keyword evidence="1" id="KW-0732">Signal</keyword>
<dbReference type="RefSeq" id="WP_109615485.1">
    <property type="nucleotide sequence ID" value="NZ_QGDO01000001.1"/>
</dbReference>
<name>A0A315ZFP3_SEDFL</name>
<dbReference type="InterPro" id="IPR021428">
    <property type="entry name" value="DUF3078"/>
</dbReference>
<dbReference type="AlphaFoldDB" id="A0A315ZFP3"/>
<accession>A0A315ZFP3</accession>
<reference evidence="2 3" key="1">
    <citation type="submission" date="2018-03" db="EMBL/GenBank/DDBJ databases">
        <title>Genomic Encyclopedia of Archaeal and Bacterial Type Strains, Phase II (KMG-II): from individual species to whole genera.</title>
        <authorList>
            <person name="Goeker M."/>
        </authorList>
    </citation>
    <scope>NUCLEOTIDE SEQUENCE [LARGE SCALE GENOMIC DNA]</scope>
    <source>
        <strain evidence="2 3">DSM 28229</strain>
    </source>
</reference>
<dbReference type="EMBL" id="QGDO01000001">
    <property type="protein sequence ID" value="PWJ43960.1"/>
    <property type="molecule type" value="Genomic_DNA"/>
</dbReference>
<evidence type="ECO:0000256" key="1">
    <source>
        <dbReference type="SAM" id="SignalP"/>
    </source>
</evidence>
<evidence type="ECO:0000313" key="3">
    <source>
        <dbReference type="Proteomes" id="UP000245535"/>
    </source>
</evidence>
<organism evidence="2 3">
    <name type="scientific">Sediminitomix flava</name>
    <dbReference type="NCBI Taxonomy" id="379075"/>
    <lineage>
        <taxon>Bacteria</taxon>
        <taxon>Pseudomonadati</taxon>
        <taxon>Bacteroidota</taxon>
        <taxon>Cytophagia</taxon>
        <taxon>Cytophagales</taxon>
        <taxon>Flammeovirgaceae</taxon>
        <taxon>Sediminitomix</taxon>
    </lineage>
</organism>
<keyword evidence="3" id="KW-1185">Reference proteome</keyword>
<sequence>MKKGFLFLVAYILVCFNFNLYAQTTELKTTEDSLWTYAGNISANFSQVGLSNWAAGGENTITLNTLFRHDMTRESKVDIWRNSVIVNYGILRKDDTAYKFRKTDDILQWKTSYGYKMSKRWSLNLASDFRTQFSPGYTYGLDTESNVETRQKISDFLSPGYLIFKLSANYSNKAKTLLLSASPISERLTVVRSQMLSDQGVFGVEAGEHMRSQVGFNLNMIYDEEVFKGINFRTVFDLFGAYNDLRHQVVNWETLTTFKINSFLNANISTFLIYDHDVLIPQEEGEAKPATQFKYSFNLGFAYNFNSRG</sequence>
<protein>
    <recommendedName>
        <fullName evidence="4">DUF3078 family protein</fullName>
    </recommendedName>
</protein>
<dbReference type="OrthoDB" id="1495718at2"/>
<dbReference type="Pfam" id="PF11276">
    <property type="entry name" value="DUF3078"/>
    <property type="match status" value="1"/>
</dbReference>
<feature type="signal peptide" evidence="1">
    <location>
        <begin position="1"/>
        <end position="22"/>
    </location>
</feature>
<evidence type="ECO:0008006" key="4">
    <source>
        <dbReference type="Google" id="ProtNLM"/>
    </source>
</evidence>
<feature type="chain" id="PRO_5016395847" description="DUF3078 family protein" evidence="1">
    <location>
        <begin position="23"/>
        <end position="309"/>
    </location>
</feature>
<proteinExistence type="predicted"/>
<comment type="caution">
    <text evidence="2">The sequence shown here is derived from an EMBL/GenBank/DDBJ whole genome shotgun (WGS) entry which is preliminary data.</text>
</comment>
<gene>
    <name evidence="2" type="ORF">BC781_101310</name>
</gene>